<proteinExistence type="inferred from homology"/>
<feature type="domain" description="Type I restriction modification DNA specificity" evidence="4">
    <location>
        <begin position="258"/>
        <end position="423"/>
    </location>
</feature>
<evidence type="ECO:0000313" key="6">
    <source>
        <dbReference type="Proteomes" id="UP001164081"/>
    </source>
</evidence>
<evidence type="ECO:0000313" key="5">
    <source>
        <dbReference type="EMBL" id="UYF76034.1"/>
    </source>
</evidence>
<dbReference type="GO" id="GO:0003677">
    <property type="term" value="F:DNA binding"/>
    <property type="evidence" value="ECO:0007669"/>
    <property type="project" value="UniProtKB-KW"/>
</dbReference>
<keyword evidence="5" id="KW-0378">Hydrolase</keyword>
<dbReference type="EC" id="3.1.21.-" evidence="5"/>
<dbReference type="PANTHER" id="PTHR30408:SF13">
    <property type="entry name" value="TYPE I RESTRICTION ENZYME HINDI SPECIFICITY SUBUNIT"/>
    <property type="match status" value="1"/>
</dbReference>
<dbReference type="AlphaFoldDB" id="A0AA46S780"/>
<dbReference type="REBASE" id="668265">
    <property type="entry name" value="S.Aur10761ORF3740P"/>
</dbReference>
<dbReference type="PANTHER" id="PTHR30408">
    <property type="entry name" value="TYPE-1 RESTRICTION ENZYME ECOKI SPECIFICITY PROTEIN"/>
    <property type="match status" value="1"/>
</dbReference>
<evidence type="ECO:0000259" key="4">
    <source>
        <dbReference type="Pfam" id="PF01420"/>
    </source>
</evidence>
<feature type="domain" description="Type I restriction modification DNA specificity" evidence="4">
    <location>
        <begin position="26"/>
        <end position="181"/>
    </location>
</feature>
<keyword evidence="5" id="KW-0255">Endonuclease</keyword>
<evidence type="ECO:0000256" key="3">
    <source>
        <dbReference type="ARBA" id="ARBA00023125"/>
    </source>
</evidence>
<dbReference type="GO" id="GO:0016787">
    <property type="term" value="F:hydrolase activity"/>
    <property type="evidence" value="ECO:0007669"/>
    <property type="project" value="UniProtKB-KW"/>
</dbReference>
<sequence length="460" mass="51742">MSFCQKMKLNEAGITLIDCDHKTPAAQASGYPYVGIPQLKDGHIRLDGARLISEEDFVLWTKKAKPQLNDVILSRRCNPGESAYVPESLEIALGQNLVLLRSDGSVIYPPFLRWLVQGNEWWEQVNKFLNVGAVFNSLKCKDIPNFKLTIPSLKEQREITDILSSLDKKIELNSKLNQTLESIAQAIFKSWFIDFEPVRAKIAAKQEGKDPERAAMCAISGKSETELKQMAEDDFAELQATAALFPDELVESELGEVPKGWKVKPLDEIANYLNGLALQKFRPENEHEFLPIVKIAQLKSGIATIEEKASPNIDPKFIINNGDVIFSWSGSLMVDIWCGGKAALNQHLFKVTSIDYPKWFYCSYTKHHLAEFQRIAQAKAVTMGHIKREHLSQALCIVPSNQVLDIGNNVIGAQMQKQIVLRLENNNLIQVRDTLLPKLLSGELDVSRLASETEYEYSTE</sequence>
<evidence type="ECO:0000256" key="1">
    <source>
        <dbReference type="ARBA" id="ARBA00010923"/>
    </source>
</evidence>
<comment type="similarity">
    <text evidence="1">Belongs to the type-I restriction system S methylase family.</text>
</comment>
<name>A0AA46S780_9GAMM</name>
<protein>
    <submittedName>
        <fullName evidence="5">Restriction endonuclease subunit S</fullName>
        <ecNumber evidence="5">3.1.21.-</ecNumber>
    </submittedName>
</protein>
<keyword evidence="3" id="KW-0238">DNA-binding</keyword>
<accession>A0AA46S780</accession>
<dbReference type="InterPro" id="IPR052021">
    <property type="entry name" value="Type-I_RS_S_subunit"/>
</dbReference>
<gene>
    <name evidence="5" type="ORF">LSO58_03750</name>
</gene>
<evidence type="ECO:0000256" key="2">
    <source>
        <dbReference type="ARBA" id="ARBA00022747"/>
    </source>
</evidence>
<dbReference type="GO" id="GO:0004519">
    <property type="term" value="F:endonuclease activity"/>
    <property type="evidence" value="ECO:0007669"/>
    <property type="project" value="UniProtKB-KW"/>
</dbReference>
<keyword evidence="2" id="KW-0680">Restriction system</keyword>
<dbReference type="InterPro" id="IPR044946">
    <property type="entry name" value="Restrct_endonuc_typeI_TRD_sf"/>
</dbReference>
<dbReference type="Proteomes" id="UP001164081">
    <property type="component" value="Chromosome"/>
</dbReference>
<dbReference type="Pfam" id="PF01420">
    <property type="entry name" value="Methylase_S"/>
    <property type="match status" value="2"/>
</dbReference>
<organism evidence="5 6">
    <name type="scientific">Acinetobacter ursingii</name>
    <dbReference type="NCBI Taxonomy" id="108980"/>
    <lineage>
        <taxon>Bacteria</taxon>
        <taxon>Pseudomonadati</taxon>
        <taxon>Pseudomonadota</taxon>
        <taxon>Gammaproteobacteria</taxon>
        <taxon>Moraxellales</taxon>
        <taxon>Moraxellaceae</taxon>
        <taxon>Acinetobacter</taxon>
    </lineage>
</organism>
<keyword evidence="5" id="KW-0540">Nuclease</keyword>
<dbReference type="InterPro" id="IPR000055">
    <property type="entry name" value="Restrct_endonuc_typeI_TRD"/>
</dbReference>
<dbReference type="SUPFAM" id="SSF116734">
    <property type="entry name" value="DNA methylase specificity domain"/>
    <property type="match status" value="2"/>
</dbReference>
<dbReference type="GO" id="GO:0009307">
    <property type="term" value="P:DNA restriction-modification system"/>
    <property type="evidence" value="ECO:0007669"/>
    <property type="project" value="UniProtKB-KW"/>
</dbReference>
<dbReference type="Gene3D" id="3.90.220.20">
    <property type="entry name" value="DNA methylase specificity domains"/>
    <property type="match status" value="2"/>
</dbReference>
<reference evidence="5" key="1">
    <citation type="journal article" date="2022" name="J Glob Antimicrob Resist">
        <title>Comparative analysis of IMP-4- and OXA-58-containing plasmids of three carbapenemase-producing Acinetobacter ursingii strains in the Netherlands.</title>
        <authorList>
            <person name="Hendrickx A.P.A."/>
            <person name="Schade R.P."/>
            <person name="Landman F."/>
            <person name="Bosch T."/>
            <person name="Schouls L.M."/>
            <person name="van Dijk K."/>
        </authorList>
    </citation>
    <scope>NUCLEOTIDE SEQUENCE</scope>
    <source>
        <strain evidence="5">RIVM_C010761</strain>
    </source>
</reference>
<dbReference type="EMBL" id="CP089044">
    <property type="protein sequence ID" value="UYF76034.1"/>
    <property type="molecule type" value="Genomic_DNA"/>
</dbReference>